<evidence type="ECO:0000313" key="3">
    <source>
        <dbReference type="Proteomes" id="UP001418222"/>
    </source>
</evidence>
<feature type="region of interest" description="Disordered" evidence="1">
    <location>
        <begin position="153"/>
        <end position="173"/>
    </location>
</feature>
<dbReference type="AlphaFoldDB" id="A0AAP0BGF3"/>
<organism evidence="2 3">
    <name type="scientific">Platanthera zijinensis</name>
    <dbReference type="NCBI Taxonomy" id="2320716"/>
    <lineage>
        <taxon>Eukaryota</taxon>
        <taxon>Viridiplantae</taxon>
        <taxon>Streptophyta</taxon>
        <taxon>Embryophyta</taxon>
        <taxon>Tracheophyta</taxon>
        <taxon>Spermatophyta</taxon>
        <taxon>Magnoliopsida</taxon>
        <taxon>Liliopsida</taxon>
        <taxon>Asparagales</taxon>
        <taxon>Orchidaceae</taxon>
        <taxon>Orchidoideae</taxon>
        <taxon>Orchideae</taxon>
        <taxon>Orchidinae</taxon>
        <taxon>Platanthera</taxon>
    </lineage>
</organism>
<keyword evidence="3" id="KW-1185">Reference proteome</keyword>
<dbReference type="EMBL" id="JBBWWQ010000009">
    <property type="protein sequence ID" value="KAK8938567.1"/>
    <property type="molecule type" value="Genomic_DNA"/>
</dbReference>
<comment type="caution">
    <text evidence="2">The sequence shown here is derived from an EMBL/GenBank/DDBJ whole genome shotgun (WGS) entry which is preliminary data.</text>
</comment>
<gene>
    <name evidence="2" type="ORF">KSP39_PZI011330</name>
</gene>
<name>A0AAP0BGF3_9ASPA</name>
<sequence length="305" mass="34009">MVYPSSATHLDLESPLVGNPVLGTIMSDPHLSRGFSYSAFVTITSHITTEGRAHSDDLKYRGFAAVRRLELLSATPRSRRPPLVRFQAASSLPDRWCDAGAASISPLPSGKPLLRHLRLLRFLRLPLPRRYILHRALAALPASSCYYPQRPHTSSSSPCNHLPPPDLTVNLHPPEAASPPSAHFLENLQMEGAKVQEGVLESSLIQIIQEHQQRAFCFRDQAAYYSFVEKIFSADVVLHFGTHGPLVNIAALDRPEDGIYSLFGILAEMMRRDIKYVFRGSKKREITKLKEARGTLHHQICLPPA</sequence>
<proteinExistence type="predicted"/>
<protein>
    <submittedName>
        <fullName evidence="2">Uncharacterized protein</fullName>
    </submittedName>
</protein>
<evidence type="ECO:0000313" key="2">
    <source>
        <dbReference type="EMBL" id="KAK8938567.1"/>
    </source>
</evidence>
<reference evidence="2 3" key="1">
    <citation type="journal article" date="2022" name="Nat. Plants">
        <title>Genomes of leafy and leafless Platanthera orchids illuminate the evolution of mycoheterotrophy.</title>
        <authorList>
            <person name="Li M.H."/>
            <person name="Liu K.W."/>
            <person name="Li Z."/>
            <person name="Lu H.C."/>
            <person name="Ye Q.L."/>
            <person name="Zhang D."/>
            <person name="Wang J.Y."/>
            <person name="Li Y.F."/>
            <person name="Zhong Z.M."/>
            <person name="Liu X."/>
            <person name="Yu X."/>
            <person name="Liu D.K."/>
            <person name="Tu X.D."/>
            <person name="Liu B."/>
            <person name="Hao Y."/>
            <person name="Liao X.Y."/>
            <person name="Jiang Y.T."/>
            <person name="Sun W.H."/>
            <person name="Chen J."/>
            <person name="Chen Y.Q."/>
            <person name="Ai Y."/>
            <person name="Zhai J.W."/>
            <person name="Wu S.S."/>
            <person name="Zhou Z."/>
            <person name="Hsiao Y.Y."/>
            <person name="Wu W.L."/>
            <person name="Chen Y.Y."/>
            <person name="Lin Y.F."/>
            <person name="Hsu J.L."/>
            <person name="Li C.Y."/>
            <person name="Wang Z.W."/>
            <person name="Zhao X."/>
            <person name="Zhong W.Y."/>
            <person name="Ma X.K."/>
            <person name="Ma L."/>
            <person name="Huang J."/>
            <person name="Chen G.Z."/>
            <person name="Huang M.Z."/>
            <person name="Huang L."/>
            <person name="Peng D.H."/>
            <person name="Luo Y.B."/>
            <person name="Zou S.Q."/>
            <person name="Chen S.P."/>
            <person name="Lan S."/>
            <person name="Tsai W.C."/>
            <person name="Van de Peer Y."/>
            <person name="Liu Z.J."/>
        </authorList>
    </citation>
    <scope>NUCLEOTIDE SEQUENCE [LARGE SCALE GENOMIC DNA]</scope>
    <source>
        <strain evidence="2">Lor287</strain>
    </source>
</reference>
<evidence type="ECO:0000256" key="1">
    <source>
        <dbReference type="SAM" id="MobiDB-lite"/>
    </source>
</evidence>
<dbReference type="Proteomes" id="UP001418222">
    <property type="component" value="Unassembled WGS sequence"/>
</dbReference>
<accession>A0AAP0BGF3</accession>